<dbReference type="Proteomes" id="UP001595690">
    <property type="component" value="Unassembled WGS sequence"/>
</dbReference>
<dbReference type="SUPFAM" id="SSF50494">
    <property type="entry name" value="Trypsin-like serine proteases"/>
    <property type="match status" value="1"/>
</dbReference>
<name>A0ABV8BUW1_9PSEU</name>
<keyword evidence="2" id="KW-0732">Signal</keyword>
<evidence type="ECO:0000256" key="1">
    <source>
        <dbReference type="SAM" id="MobiDB-lite"/>
    </source>
</evidence>
<organism evidence="3 4">
    <name type="scientific">Lentzea rhizosphaerae</name>
    <dbReference type="NCBI Taxonomy" id="2041025"/>
    <lineage>
        <taxon>Bacteria</taxon>
        <taxon>Bacillati</taxon>
        <taxon>Actinomycetota</taxon>
        <taxon>Actinomycetes</taxon>
        <taxon>Pseudonocardiales</taxon>
        <taxon>Pseudonocardiaceae</taxon>
        <taxon>Lentzea</taxon>
    </lineage>
</organism>
<keyword evidence="4" id="KW-1185">Reference proteome</keyword>
<dbReference type="InterPro" id="IPR043504">
    <property type="entry name" value="Peptidase_S1_PA_chymotrypsin"/>
</dbReference>
<evidence type="ECO:0000313" key="4">
    <source>
        <dbReference type="Proteomes" id="UP001595690"/>
    </source>
</evidence>
<feature type="region of interest" description="Disordered" evidence="1">
    <location>
        <begin position="318"/>
        <end position="343"/>
    </location>
</feature>
<gene>
    <name evidence="3" type="ORF">ACFOWZ_22160</name>
</gene>
<dbReference type="InterPro" id="IPR009003">
    <property type="entry name" value="Peptidase_S1_PA"/>
</dbReference>
<dbReference type="PROSITE" id="PS00134">
    <property type="entry name" value="TRYPSIN_HIS"/>
    <property type="match status" value="1"/>
</dbReference>
<feature type="chain" id="PRO_5047420811" evidence="2">
    <location>
        <begin position="23"/>
        <end position="454"/>
    </location>
</feature>
<dbReference type="CDD" id="cd21112">
    <property type="entry name" value="alphaLP-like"/>
    <property type="match status" value="1"/>
</dbReference>
<proteinExistence type="predicted"/>
<dbReference type="InterPro" id="IPR018114">
    <property type="entry name" value="TRYPSIN_HIS"/>
</dbReference>
<dbReference type="EMBL" id="JBHRZI010000017">
    <property type="protein sequence ID" value="MFC3894191.1"/>
    <property type="molecule type" value="Genomic_DNA"/>
</dbReference>
<evidence type="ECO:0000256" key="2">
    <source>
        <dbReference type="SAM" id="SignalP"/>
    </source>
</evidence>
<reference evidence="4" key="1">
    <citation type="journal article" date="2019" name="Int. J. Syst. Evol. Microbiol.">
        <title>The Global Catalogue of Microorganisms (GCM) 10K type strain sequencing project: providing services to taxonomists for standard genome sequencing and annotation.</title>
        <authorList>
            <consortium name="The Broad Institute Genomics Platform"/>
            <consortium name="The Broad Institute Genome Sequencing Center for Infectious Disease"/>
            <person name="Wu L."/>
            <person name="Ma J."/>
        </authorList>
    </citation>
    <scope>NUCLEOTIDE SEQUENCE [LARGE SCALE GENOMIC DNA]</scope>
    <source>
        <strain evidence="4">CGMCC 4.7405</strain>
    </source>
</reference>
<sequence length="454" mass="47572">MRRAIIGVVLAASATSAVPAHAATITGDQPATGTAVAVITHDPREDEAPLPDSTRAALDVAMDRALAAPAEFSVPYAEFDTVVAPVRTTASQQVVDAARAAMTVAASPLGLGSDDGSIPDDGVAGKPAAETNTEANTFSAQQAGPTLTVRPHVPKVRYGLAELDQVQQEVLETSLPGGDKLRTAYVDAPNNRVLVKASAVTQELREALAARYGADRVALYLVPGMPEPALKDNRQDDSSPYYGGAYFDYCTTAFGWVHEGKSYMLTAGHCTSLNKPAGNNNGTMGTVTADNWNNNTGSVKWNGQSYYSGDVSTIKMSSGKASSHRVYRGGPNSGQSRAVTDKWRNRSGNGDRYCVSGQKTGEMCGWKVTSTHVTVRFGSKVLRNATEGHRDGACTRGGDSGAPIYTIRSDGGIAAKGVLSGGSTNTSGSCWDYFTDTSLAEKALAGVLRVQAPR</sequence>
<dbReference type="Gene3D" id="2.40.10.10">
    <property type="entry name" value="Trypsin-like serine proteases"/>
    <property type="match status" value="2"/>
</dbReference>
<dbReference type="RefSeq" id="WP_382375393.1">
    <property type="nucleotide sequence ID" value="NZ_JBHRZI010000017.1"/>
</dbReference>
<evidence type="ECO:0000313" key="3">
    <source>
        <dbReference type="EMBL" id="MFC3894191.1"/>
    </source>
</evidence>
<comment type="caution">
    <text evidence="3">The sequence shown here is derived from an EMBL/GenBank/DDBJ whole genome shotgun (WGS) entry which is preliminary data.</text>
</comment>
<feature type="signal peptide" evidence="2">
    <location>
        <begin position="1"/>
        <end position="22"/>
    </location>
</feature>
<protein>
    <submittedName>
        <fullName evidence="3">S1 family peptidase</fullName>
    </submittedName>
</protein>
<accession>A0ABV8BUW1</accession>